<evidence type="ECO:0000256" key="1">
    <source>
        <dbReference type="ARBA" id="ARBA00004141"/>
    </source>
</evidence>
<sequence>MERHYEIAPKTIVFSFALILGVWILYQIRLVVVALFIALILSLALDPLVSRLKSWKIPRPVSVFLVFFVFLVAVGGLLTYGFTPLVNQTGRFLINLPQFLGPILDKLGPLPFAQGLQEQLVSQATLLSANILTVAGAIVSNAVFLLALLVFVFYFMLDWENLRNRFVSFLNNQARARAQKIITLLETQLGGWLRAQVILMLLVGVLTYLGLFALGVEYALPLAVIAGLFEIIPTIGPIVAGIPALVVGFGTSSWLGVWILALYLVVQQLENNIIVPNIMSRVVGFSPLGTLVILFIGAQLFGIGGLLLAIPATILISIILRDALSFSLNHHSKK</sequence>
<dbReference type="GO" id="GO:0055085">
    <property type="term" value="P:transmembrane transport"/>
    <property type="evidence" value="ECO:0007669"/>
    <property type="project" value="TreeGrafter"/>
</dbReference>
<dbReference type="PANTHER" id="PTHR21716:SF62">
    <property type="entry name" value="TRANSPORT PROTEIN YDBI-RELATED"/>
    <property type="match status" value="1"/>
</dbReference>
<evidence type="ECO:0000256" key="6">
    <source>
        <dbReference type="SAM" id="Phobius"/>
    </source>
</evidence>
<comment type="caution">
    <text evidence="7">The sequence shown here is derived from an EMBL/GenBank/DDBJ whole genome shotgun (WGS) entry which is preliminary data.</text>
</comment>
<evidence type="ECO:0000256" key="5">
    <source>
        <dbReference type="ARBA" id="ARBA00023136"/>
    </source>
</evidence>
<keyword evidence="5 6" id="KW-0472">Membrane</keyword>
<dbReference type="Pfam" id="PF01594">
    <property type="entry name" value="AI-2E_transport"/>
    <property type="match status" value="1"/>
</dbReference>
<gene>
    <name evidence="7" type="ORF">UY40_C0009G0010</name>
</gene>
<feature type="transmembrane region" description="Helical" evidence="6">
    <location>
        <begin position="278"/>
        <end position="297"/>
    </location>
</feature>
<evidence type="ECO:0000313" key="8">
    <source>
        <dbReference type="Proteomes" id="UP000034119"/>
    </source>
</evidence>
<dbReference type="AlphaFoldDB" id="A0A0G1XT46"/>
<evidence type="ECO:0000256" key="2">
    <source>
        <dbReference type="ARBA" id="ARBA00009773"/>
    </source>
</evidence>
<dbReference type="STRING" id="1618342.UY40_C0009G0010"/>
<evidence type="ECO:0000256" key="3">
    <source>
        <dbReference type="ARBA" id="ARBA00022692"/>
    </source>
</evidence>
<feature type="transmembrane region" description="Helical" evidence="6">
    <location>
        <begin position="61"/>
        <end position="82"/>
    </location>
</feature>
<evidence type="ECO:0000313" key="7">
    <source>
        <dbReference type="EMBL" id="KKW05757.1"/>
    </source>
</evidence>
<comment type="subcellular location">
    <subcellularLocation>
        <location evidence="1">Membrane</location>
        <topology evidence="1">Multi-pass membrane protein</topology>
    </subcellularLocation>
</comment>
<feature type="transmembrane region" description="Helical" evidence="6">
    <location>
        <begin position="7"/>
        <end position="26"/>
    </location>
</feature>
<comment type="similarity">
    <text evidence="2">Belongs to the autoinducer-2 exporter (AI-2E) (TC 2.A.86) family.</text>
</comment>
<evidence type="ECO:0008006" key="9">
    <source>
        <dbReference type="Google" id="ProtNLM"/>
    </source>
</evidence>
<reference evidence="7 8" key="1">
    <citation type="journal article" date="2015" name="Nature">
        <title>rRNA introns, odd ribosomes, and small enigmatic genomes across a large radiation of phyla.</title>
        <authorList>
            <person name="Brown C.T."/>
            <person name="Hug L.A."/>
            <person name="Thomas B.C."/>
            <person name="Sharon I."/>
            <person name="Castelle C.J."/>
            <person name="Singh A."/>
            <person name="Wilkins M.J."/>
            <person name="Williams K.H."/>
            <person name="Banfield J.F."/>
        </authorList>
    </citation>
    <scope>NUCLEOTIDE SEQUENCE [LARGE SCALE GENOMIC DNA]</scope>
</reference>
<feature type="transmembrane region" description="Helical" evidence="6">
    <location>
        <begin position="240"/>
        <end position="266"/>
    </location>
</feature>
<feature type="transmembrane region" description="Helical" evidence="6">
    <location>
        <begin position="303"/>
        <end position="324"/>
    </location>
</feature>
<dbReference type="GO" id="GO:0016020">
    <property type="term" value="C:membrane"/>
    <property type="evidence" value="ECO:0007669"/>
    <property type="project" value="UniProtKB-SubCell"/>
</dbReference>
<evidence type="ECO:0000256" key="4">
    <source>
        <dbReference type="ARBA" id="ARBA00022989"/>
    </source>
</evidence>
<keyword evidence="3 6" id="KW-0812">Transmembrane</keyword>
<feature type="transmembrane region" description="Helical" evidence="6">
    <location>
        <begin position="197"/>
        <end position="220"/>
    </location>
</feature>
<dbReference type="PANTHER" id="PTHR21716">
    <property type="entry name" value="TRANSMEMBRANE PROTEIN"/>
    <property type="match status" value="1"/>
</dbReference>
<dbReference type="EMBL" id="LCPW01000009">
    <property type="protein sequence ID" value="KKW05757.1"/>
    <property type="molecule type" value="Genomic_DNA"/>
</dbReference>
<protein>
    <recommendedName>
        <fullName evidence="9">AI-2E family transporter</fullName>
    </recommendedName>
</protein>
<name>A0A0G1XT46_9BACT</name>
<proteinExistence type="inferred from homology"/>
<organism evidence="7 8">
    <name type="scientific">candidate division CPR1 bacterium GW2011_GWC1_49_13</name>
    <dbReference type="NCBI Taxonomy" id="1618342"/>
    <lineage>
        <taxon>Bacteria</taxon>
        <taxon>candidate division CPR1</taxon>
    </lineage>
</organism>
<keyword evidence="4 6" id="KW-1133">Transmembrane helix</keyword>
<accession>A0A0G1XT46</accession>
<dbReference type="InterPro" id="IPR002549">
    <property type="entry name" value="AI-2E-like"/>
</dbReference>
<dbReference type="Proteomes" id="UP000034119">
    <property type="component" value="Unassembled WGS sequence"/>
</dbReference>
<feature type="transmembrane region" description="Helical" evidence="6">
    <location>
        <begin position="131"/>
        <end position="157"/>
    </location>
</feature>